<feature type="region of interest" description="Disordered" evidence="2">
    <location>
        <begin position="114"/>
        <end position="194"/>
    </location>
</feature>
<dbReference type="InterPro" id="IPR036869">
    <property type="entry name" value="J_dom_sf"/>
</dbReference>
<evidence type="ECO:0000313" key="5">
    <source>
        <dbReference type="Proteomes" id="UP000230066"/>
    </source>
</evidence>
<protein>
    <recommendedName>
        <fullName evidence="3">J domain-containing protein</fullName>
    </recommendedName>
</protein>
<evidence type="ECO:0000256" key="2">
    <source>
        <dbReference type="SAM" id="MobiDB-lite"/>
    </source>
</evidence>
<feature type="region of interest" description="Disordered" evidence="2">
    <location>
        <begin position="213"/>
        <end position="238"/>
    </location>
</feature>
<dbReference type="Gene3D" id="1.10.287.110">
    <property type="entry name" value="DnaJ domain"/>
    <property type="match status" value="1"/>
</dbReference>
<keyword evidence="5" id="KW-1185">Reference proteome</keyword>
<feature type="region of interest" description="Disordered" evidence="2">
    <location>
        <begin position="361"/>
        <end position="388"/>
    </location>
</feature>
<dbReference type="InterPro" id="IPR001623">
    <property type="entry name" value="DnaJ_domain"/>
</dbReference>
<dbReference type="PROSITE" id="PS50076">
    <property type="entry name" value="DNAJ_2"/>
    <property type="match status" value="1"/>
</dbReference>
<organism evidence="4 5">
    <name type="scientific">Fasciola hepatica</name>
    <name type="common">Liver fluke</name>
    <dbReference type="NCBI Taxonomy" id="6192"/>
    <lineage>
        <taxon>Eukaryota</taxon>
        <taxon>Metazoa</taxon>
        <taxon>Spiralia</taxon>
        <taxon>Lophotrochozoa</taxon>
        <taxon>Platyhelminthes</taxon>
        <taxon>Trematoda</taxon>
        <taxon>Digenea</taxon>
        <taxon>Plagiorchiida</taxon>
        <taxon>Echinostomata</taxon>
        <taxon>Echinostomatoidea</taxon>
        <taxon>Fasciolidae</taxon>
        <taxon>Fasciola</taxon>
    </lineage>
</organism>
<accession>A0A4E0S443</accession>
<reference evidence="4" key="1">
    <citation type="submission" date="2019-03" db="EMBL/GenBank/DDBJ databases">
        <title>Improved annotation for the trematode Fasciola hepatica.</title>
        <authorList>
            <person name="Choi Y.-J."/>
            <person name="Martin J."/>
            <person name="Mitreva M."/>
        </authorList>
    </citation>
    <scope>NUCLEOTIDE SEQUENCE [LARGE SCALE GENOMIC DNA]</scope>
</reference>
<dbReference type="AlphaFoldDB" id="A0A4E0S443"/>
<feature type="domain" description="J" evidence="3">
    <location>
        <begin position="58"/>
        <end position="125"/>
    </location>
</feature>
<dbReference type="SUPFAM" id="SSF46565">
    <property type="entry name" value="Chaperone J-domain"/>
    <property type="match status" value="1"/>
</dbReference>
<dbReference type="SMART" id="SM00271">
    <property type="entry name" value="DnaJ"/>
    <property type="match status" value="1"/>
</dbReference>
<sequence length="388" mass="43851">MRINFQGIGRSETPFQFDLRGWLVSWYDRVPADCGEVRCVAVRCGVGMSMPNEQSVRDLCRVLEVQADVTVQDLKKAYHRLAKKFHPDKNPDDALATSHFALVSSAYQTLKDELKPDRADPSWIGTDGSSQSSSTEGNRKTNDQTFARWAKDINAQQPSERPKSYSKDNHRSQRQQQQPYQQDQEQEKNDKSSAVDQLISRLLNVSLYSTDADSEKELNQTNANGTSHNQASRRQSDSDEYWVANCQATLSGLKANRKGNRERRRVSVTSLTVPGNSNLTDPNSVLIPVIENQDLLRCTHCYRTFRTDVAVRHVDTCSRKTLLNDGDAPNSLGRSVATGVSTNQLRSRQFTEQLVRRLSDCQSANQTVPHKRRRARSATSASFSRRER</sequence>
<feature type="compositionally biased region" description="Polar residues" evidence="2">
    <location>
        <begin position="127"/>
        <end position="136"/>
    </location>
</feature>
<keyword evidence="1" id="KW-0143">Chaperone</keyword>
<feature type="compositionally biased region" description="Low complexity" evidence="2">
    <location>
        <begin position="377"/>
        <end position="388"/>
    </location>
</feature>
<feature type="compositionally biased region" description="Polar residues" evidence="2">
    <location>
        <begin position="219"/>
        <end position="233"/>
    </location>
</feature>
<dbReference type="Proteomes" id="UP000230066">
    <property type="component" value="Unassembled WGS sequence"/>
</dbReference>
<feature type="compositionally biased region" description="Low complexity" evidence="2">
    <location>
        <begin position="174"/>
        <end position="183"/>
    </location>
</feature>
<dbReference type="CDD" id="cd06257">
    <property type="entry name" value="DnaJ"/>
    <property type="match status" value="1"/>
</dbReference>
<name>A0A4E0S443_FASHE</name>
<evidence type="ECO:0000259" key="3">
    <source>
        <dbReference type="PROSITE" id="PS50076"/>
    </source>
</evidence>
<dbReference type="InterPro" id="IPR051938">
    <property type="entry name" value="Apopto_cytoskel_mod"/>
</dbReference>
<evidence type="ECO:0000256" key="1">
    <source>
        <dbReference type="ARBA" id="ARBA00023186"/>
    </source>
</evidence>
<dbReference type="EMBL" id="JXXN02000106">
    <property type="protein sequence ID" value="THD28630.1"/>
    <property type="molecule type" value="Genomic_DNA"/>
</dbReference>
<evidence type="ECO:0000313" key="4">
    <source>
        <dbReference type="EMBL" id="THD28630.1"/>
    </source>
</evidence>
<dbReference type="Pfam" id="PF00226">
    <property type="entry name" value="DnaJ"/>
    <property type="match status" value="1"/>
</dbReference>
<dbReference type="PRINTS" id="PR00625">
    <property type="entry name" value="JDOMAIN"/>
</dbReference>
<dbReference type="PANTHER" id="PTHR44145">
    <property type="entry name" value="DNAJ HOMOLOG SUBFAMILY A MEMBER 3, MITOCHONDRIAL"/>
    <property type="match status" value="1"/>
</dbReference>
<feature type="compositionally biased region" description="Basic and acidic residues" evidence="2">
    <location>
        <begin position="160"/>
        <end position="171"/>
    </location>
</feature>
<dbReference type="PANTHER" id="PTHR44145:SF3">
    <property type="entry name" value="DNAJ HOMOLOG SUBFAMILY A MEMBER 3, MITOCHONDRIAL"/>
    <property type="match status" value="1"/>
</dbReference>
<gene>
    <name evidence="4" type="ORF">D915_000478</name>
</gene>
<proteinExistence type="predicted"/>
<comment type="caution">
    <text evidence="4">The sequence shown here is derived from an EMBL/GenBank/DDBJ whole genome shotgun (WGS) entry which is preliminary data.</text>
</comment>